<dbReference type="GO" id="GO:0046872">
    <property type="term" value="F:metal ion binding"/>
    <property type="evidence" value="ECO:0007669"/>
    <property type="project" value="UniProtKB-KW"/>
</dbReference>
<evidence type="ECO:0000256" key="1">
    <source>
        <dbReference type="ARBA" id="ARBA00010638"/>
    </source>
</evidence>
<evidence type="ECO:0000313" key="6">
    <source>
        <dbReference type="EMBL" id="HIX76211.1"/>
    </source>
</evidence>
<dbReference type="SUPFAM" id="SSF100950">
    <property type="entry name" value="NagB/RpiA/CoA transferase-like"/>
    <property type="match status" value="1"/>
</dbReference>
<dbReference type="Pfam" id="PF01812">
    <property type="entry name" value="5-FTHF_cyc-lig"/>
    <property type="match status" value="1"/>
</dbReference>
<keyword evidence="2 4" id="KW-0547">Nucleotide-binding</keyword>
<keyword evidence="3 4" id="KW-0067">ATP-binding</keyword>
<dbReference type="PANTHER" id="PTHR23407:SF1">
    <property type="entry name" value="5-FORMYLTETRAHYDROFOLATE CYCLO-LIGASE"/>
    <property type="match status" value="1"/>
</dbReference>
<reference evidence="6" key="1">
    <citation type="journal article" date="2021" name="PeerJ">
        <title>Extensive microbial diversity within the chicken gut microbiome revealed by metagenomics and culture.</title>
        <authorList>
            <person name="Gilroy R."/>
            <person name="Ravi A."/>
            <person name="Getino M."/>
            <person name="Pursley I."/>
            <person name="Horton D.L."/>
            <person name="Alikhan N.F."/>
            <person name="Baker D."/>
            <person name="Gharbi K."/>
            <person name="Hall N."/>
            <person name="Watson M."/>
            <person name="Adriaenssens E.M."/>
            <person name="Foster-Nyarko E."/>
            <person name="Jarju S."/>
            <person name="Secka A."/>
            <person name="Antonio M."/>
            <person name="Oren A."/>
            <person name="Chaudhuri R.R."/>
            <person name="La Ragione R."/>
            <person name="Hildebrand F."/>
            <person name="Pallen M.J."/>
        </authorList>
    </citation>
    <scope>NUCLEOTIDE SEQUENCE</scope>
    <source>
        <strain evidence="6">CHK183-1962</strain>
    </source>
</reference>
<feature type="binding site" evidence="4">
    <location>
        <position position="55"/>
    </location>
    <ligand>
        <name>substrate</name>
    </ligand>
</feature>
<dbReference type="PIRSF" id="PIRSF006806">
    <property type="entry name" value="FTHF_cligase"/>
    <property type="match status" value="1"/>
</dbReference>
<dbReference type="NCBIfam" id="TIGR02727">
    <property type="entry name" value="MTHFS_bact"/>
    <property type="match status" value="1"/>
</dbReference>
<reference evidence="6" key="2">
    <citation type="submission" date="2021-04" db="EMBL/GenBank/DDBJ databases">
        <authorList>
            <person name="Gilroy R."/>
        </authorList>
    </citation>
    <scope>NUCLEOTIDE SEQUENCE</scope>
    <source>
        <strain evidence="6">CHK183-1962</strain>
    </source>
</reference>
<dbReference type="Proteomes" id="UP000886890">
    <property type="component" value="Unassembled WGS sequence"/>
</dbReference>
<dbReference type="InterPro" id="IPR037171">
    <property type="entry name" value="NagB/RpiA_transferase-like"/>
</dbReference>
<evidence type="ECO:0000256" key="2">
    <source>
        <dbReference type="ARBA" id="ARBA00022741"/>
    </source>
</evidence>
<comment type="catalytic activity">
    <reaction evidence="5">
        <text>(6S)-5-formyl-5,6,7,8-tetrahydrofolate + ATP = (6R)-5,10-methenyltetrahydrofolate + ADP + phosphate</text>
        <dbReference type="Rhea" id="RHEA:10488"/>
        <dbReference type="ChEBI" id="CHEBI:30616"/>
        <dbReference type="ChEBI" id="CHEBI:43474"/>
        <dbReference type="ChEBI" id="CHEBI:57455"/>
        <dbReference type="ChEBI" id="CHEBI:57457"/>
        <dbReference type="ChEBI" id="CHEBI:456216"/>
        <dbReference type="EC" id="6.3.3.2"/>
    </reaction>
</comment>
<feature type="binding site" evidence="4">
    <location>
        <begin position="4"/>
        <end position="8"/>
    </location>
    <ligand>
        <name>ATP</name>
        <dbReference type="ChEBI" id="CHEBI:30616"/>
    </ligand>
</feature>
<protein>
    <recommendedName>
        <fullName evidence="5">5-formyltetrahydrofolate cyclo-ligase</fullName>
        <ecNumber evidence="5">6.3.3.2</ecNumber>
    </recommendedName>
</protein>
<dbReference type="Gene3D" id="3.40.50.10420">
    <property type="entry name" value="NagB/RpiA/CoA transferase-like"/>
    <property type="match status" value="1"/>
</dbReference>
<keyword evidence="6" id="KW-0436">Ligase</keyword>
<evidence type="ECO:0000256" key="4">
    <source>
        <dbReference type="PIRSR" id="PIRSR006806-1"/>
    </source>
</evidence>
<feature type="binding site" evidence="4">
    <location>
        <position position="50"/>
    </location>
    <ligand>
        <name>substrate</name>
    </ligand>
</feature>
<comment type="similarity">
    <text evidence="1 5">Belongs to the 5-formyltetrahydrofolate cyclo-ligase family.</text>
</comment>
<evidence type="ECO:0000256" key="3">
    <source>
        <dbReference type="ARBA" id="ARBA00022840"/>
    </source>
</evidence>
<proteinExistence type="inferred from homology"/>
<accession>A0A9D2BHC2</accession>
<gene>
    <name evidence="6" type="ORF">H9734_01240</name>
</gene>
<name>A0A9D2BHC2_9FIRM</name>
<evidence type="ECO:0000313" key="7">
    <source>
        <dbReference type="Proteomes" id="UP000886890"/>
    </source>
</evidence>
<feature type="binding site" evidence="4">
    <location>
        <begin position="129"/>
        <end position="137"/>
    </location>
    <ligand>
        <name>ATP</name>
        <dbReference type="ChEBI" id="CHEBI:30616"/>
    </ligand>
</feature>
<dbReference type="EC" id="6.3.3.2" evidence="5"/>
<keyword evidence="5" id="KW-0460">Magnesium</keyword>
<comment type="caution">
    <text evidence="6">The sequence shown here is derived from an EMBL/GenBank/DDBJ whole genome shotgun (WGS) entry which is preliminary data.</text>
</comment>
<dbReference type="InterPro" id="IPR024185">
    <property type="entry name" value="FTHF_cligase-like_sf"/>
</dbReference>
<comment type="cofactor">
    <cofactor evidence="5">
        <name>Mg(2+)</name>
        <dbReference type="ChEBI" id="CHEBI:18420"/>
    </cofactor>
</comment>
<dbReference type="GO" id="GO:0035999">
    <property type="term" value="P:tetrahydrofolate interconversion"/>
    <property type="evidence" value="ECO:0007669"/>
    <property type="project" value="TreeGrafter"/>
</dbReference>
<evidence type="ECO:0000256" key="5">
    <source>
        <dbReference type="RuleBase" id="RU361279"/>
    </source>
</evidence>
<sequence>MESKESIRKTVLSRRKTLTLEEMKKKSSAICEKLLQLPEFQESKHIYVYMDIKKEVMTREFIKKAWALGRTVAVPKVQGDEMEFYWLTSFAQLEPGYFGVAEPTYGEIARDEDAFILVPGVAFDVNRHRIGYGRGYYDKYLAKHPDLRSAAVAYDLQVFPEIPHEELDVCPKVLVTETKVYR</sequence>
<dbReference type="PANTHER" id="PTHR23407">
    <property type="entry name" value="ATPASE INHIBITOR/5-FORMYLTETRAHYDROFOLATE CYCLO-LIGASE"/>
    <property type="match status" value="1"/>
</dbReference>
<dbReference type="GO" id="GO:0030272">
    <property type="term" value="F:5-formyltetrahydrofolate cyclo-ligase activity"/>
    <property type="evidence" value="ECO:0007669"/>
    <property type="project" value="UniProtKB-EC"/>
</dbReference>
<dbReference type="AlphaFoldDB" id="A0A9D2BHC2"/>
<organism evidence="6 7">
    <name type="scientific">Candidatus Fusicatenibacter merdavium</name>
    <dbReference type="NCBI Taxonomy" id="2838600"/>
    <lineage>
        <taxon>Bacteria</taxon>
        <taxon>Bacillati</taxon>
        <taxon>Bacillota</taxon>
        <taxon>Clostridia</taxon>
        <taxon>Lachnospirales</taxon>
        <taxon>Lachnospiraceae</taxon>
        <taxon>Fusicatenibacter</taxon>
    </lineage>
</organism>
<dbReference type="GO" id="GO:0005524">
    <property type="term" value="F:ATP binding"/>
    <property type="evidence" value="ECO:0007669"/>
    <property type="project" value="UniProtKB-KW"/>
</dbReference>
<keyword evidence="5" id="KW-0479">Metal-binding</keyword>
<dbReference type="GO" id="GO:0009396">
    <property type="term" value="P:folic acid-containing compound biosynthetic process"/>
    <property type="evidence" value="ECO:0007669"/>
    <property type="project" value="TreeGrafter"/>
</dbReference>
<dbReference type="InterPro" id="IPR002698">
    <property type="entry name" value="FTHF_cligase"/>
</dbReference>
<dbReference type="EMBL" id="DXEK01000016">
    <property type="protein sequence ID" value="HIX76211.1"/>
    <property type="molecule type" value="Genomic_DNA"/>
</dbReference>